<dbReference type="InterPro" id="IPR013519">
    <property type="entry name" value="Int_alpha_beta-p"/>
</dbReference>
<keyword evidence="2" id="KW-0677">Repeat</keyword>
<evidence type="ECO:0000313" key="5">
    <source>
        <dbReference type="Proteomes" id="UP000664369"/>
    </source>
</evidence>
<evidence type="ECO:0000256" key="3">
    <source>
        <dbReference type="ARBA" id="ARBA00023180"/>
    </source>
</evidence>
<dbReference type="InterPro" id="IPR000413">
    <property type="entry name" value="Integrin_alpha"/>
</dbReference>
<dbReference type="RefSeq" id="WP_208178216.1">
    <property type="nucleotide sequence ID" value="NZ_JAGETZ010000017.1"/>
</dbReference>
<keyword evidence="1" id="KW-0732">Signal</keyword>
<dbReference type="PROSITE" id="PS51470">
    <property type="entry name" value="FG_GAP"/>
    <property type="match status" value="14"/>
</dbReference>
<dbReference type="PANTHER" id="PTHR23220">
    <property type="entry name" value="INTEGRIN ALPHA"/>
    <property type="match status" value="1"/>
</dbReference>
<proteinExistence type="predicted"/>
<protein>
    <submittedName>
        <fullName evidence="4">FG-GAP repeat protein</fullName>
    </submittedName>
</protein>
<dbReference type="Proteomes" id="UP000664369">
    <property type="component" value="Unassembled WGS sequence"/>
</dbReference>
<dbReference type="Gene3D" id="2.130.10.130">
    <property type="entry name" value="Integrin alpha, N-terminal"/>
    <property type="match status" value="7"/>
</dbReference>
<dbReference type="PRINTS" id="PR01185">
    <property type="entry name" value="INTEGRINA"/>
</dbReference>
<evidence type="ECO:0000256" key="2">
    <source>
        <dbReference type="ARBA" id="ARBA00022737"/>
    </source>
</evidence>
<dbReference type="Pfam" id="PF13517">
    <property type="entry name" value="FG-GAP_3"/>
    <property type="match status" value="3"/>
</dbReference>
<accession>A0ABS3QMH5</accession>
<dbReference type="Pfam" id="PF01839">
    <property type="entry name" value="FG-GAP"/>
    <property type="match status" value="8"/>
</dbReference>
<dbReference type="SMART" id="SM00191">
    <property type="entry name" value="Int_alpha"/>
    <property type="match status" value="14"/>
</dbReference>
<evidence type="ECO:0000313" key="4">
    <source>
        <dbReference type="EMBL" id="MBO2012480.1"/>
    </source>
</evidence>
<keyword evidence="5" id="KW-1185">Reference proteome</keyword>
<name>A0ABS3QMH5_9BACT</name>
<comment type="caution">
    <text evidence="4">The sequence shown here is derived from an EMBL/GenBank/DDBJ whole genome shotgun (WGS) entry which is preliminary data.</text>
</comment>
<sequence length="1437" mass="143322">MTNFYSVFQRGAVMARLMRTLLAGPVLALLPLLAACTHHPTPKLVRHTRAPQAAAHPAGAIVFGASQSARPAPADTSHGALTSILADVRHRSFCLTPAKAAGLTADNYRQRLGARLSASSYTVASRTTDGTAPAWQVRWTLRGIGRAGALALRPVADTLVRPTLADGHATYQQPGFAVDYDNTEAGVRQTFRLAARPAGIGPVQVQLVVATALHARLAGDSAVVFSQGEGNAAVLRYASLRAWDATGRTLPAHLRLGSGGTALALEVDDAEARYPLTIDPLASTAGTTLTGANAGDAFATSVALVGDLDGDGYGDLAVGAPGYNGGAGVALLYKGSSTGLVPTVAFVINGAAGNNLGSSVAGAGDFNGDGYGDLLIGGAGFTISGNNAGVVYIYAGSANFFTNSNPSAAAAAGFTNSRGGTAVAGVGDLNGDGYDDFASGGPDYDAGSTNTGSIRIFFGNASLSVGITTATVGGAANYHLGASLTGLGDTNGDGYADLAVGAPGVSSALVVRGANSTAFNGFSAFYLTPTGGSTAGTSVAGPGDVNGDGLTDVLLGAPGDGTSGSVYLFLGSTSLSGTSTQAAVFSTAEPGESFGQAVSGAGDLNGDGYADFVVGAPAYAGNKGRVYVSLGAAVLSTISNMPQILDGATAGDKFGSSLSGGDANGDGYGDVLVGAPLYASNTGRAYAYYGSPAALAATPTALTEPSASSTSYFGLSTSNAGDVNGDGYADVLVGAYGTGSGQGRAYLYLGSSTGLAANPIATLAEPGAANNNYFGYSVAGAGDVNGDGYADVLVGAYGTSNSQGRTYLYLGSSTGLTTTPTITLTEPGAATNNYFGWSTASAGDVNGDGYADVLVGAYRSGNKGQAYLYRGSSTGLASTPTTLTEPGAANTNGFGYRVAGAGDVNGDGYADVLVGANGTSNNQGRAYFYLGSGSGLASTPTTLTEPGAANNDRFGQCLAGAGDVNGDGYADVLVAAYGTSSAQGRAYFYPGSSTGLAATPTTLTEPGAANLDNFGFSVAGAGDVNGDGYADVLVTATGTSSAQGRAYYYLGSSTGLVSAPTTLTEPSAANGNSFGWSTAGAGDVDGDGYADVLVAATSFTGAGRAYCYRGNQGVARAGALRLYNTNLSSPISASNRANAQFGVGLMARNSVGRIQARIVWEVVGQGQSFSQSARLANSTAYTGRGAWTALPATGTATELKTLVTKAGRASRVRARLEYASSPLAATTPTNGVGGTASRLRYGPWTYVAAQQQGLSASAATPLPVELTAFTATPEGAAVRLAWATASEKNSQAFEVERSLDGRTFARIGMVAAAGTSSSARRYELPDAQLPTGAALLYYRLRQVDLDGTAAYSPVRTVALKGVAAGLDLYPNPAHGQVSTLTGALPGTVVTVTDALGRLVATATADAAGTATLLLPVGLPAGVYVVRAGAKAVRLTVE</sequence>
<dbReference type="InterPro" id="IPR028994">
    <property type="entry name" value="Integrin_alpha_N"/>
</dbReference>
<dbReference type="SUPFAM" id="SSF69318">
    <property type="entry name" value="Integrin alpha N-terminal domain"/>
    <property type="match status" value="5"/>
</dbReference>
<dbReference type="InterPro" id="IPR026444">
    <property type="entry name" value="Secre_tail"/>
</dbReference>
<organism evidence="4 5">
    <name type="scientific">Hymenobacter negativus</name>
    <dbReference type="NCBI Taxonomy" id="2795026"/>
    <lineage>
        <taxon>Bacteria</taxon>
        <taxon>Pseudomonadati</taxon>
        <taxon>Bacteroidota</taxon>
        <taxon>Cytophagia</taxon>
        <taxon>Cytophagales</taxon>
        <taxon>Hymenobacteraceae</taxon>
        <taxon>Hymenobacter</taxon>
    </lineage>
</organism>
<dbReference type="PANTHER" id="PTHR23220:SF122">
    <property type="entry name" value="INTEGRIN ALPHA-PS1"/>
    <property type="match status" value="1"/>
</dbReference>
<dbReference type="NCBIfam" id="TIGR04183">
    <property type="entry name" value="Por_Secre_tail"/>
    <property type="match status" value="1"/>
</dbReference>
<dbReference type="EMBL" id="JAGETZ010000017">
    <property type="protein sequence ID" value="MBO2012480.1"/>
    <property type="molecule type" value="Genomic_DNA"/>
</dbReference>
<gene>
    <name evidence="4" type="ORF">J4E00_25685</name>
</gene>
<dbReference type="InterPro" id="IPR013517">
    <property type="entry name" value="FG-GAP"/>
</dbReference>
<reference evidence="4 5" key="1">
    <citation type="submission" date="2021-03" db="EMBL/GenBank/DDBJ databases">
        <authorList>
            <person name="Kim M.K."/>
        </authorList>
    </citation>
    <scope>NUCLEOTIDE SEQUENCE [LARGE SCALE GENOMIC DNA]</scope>
    <source>
        <strain evidence="4 5">BT442</strain>
    </source>
</reference>
<evidence type="ECO:0000256" key="1">
    <source>
        <dbReference type="ARBA" id="ARBA00022729"/>
    </source>
</evidence>
<keyword evidence="3" id="KW-0325">Glycoprotein</keyword>